<dbReference type="SUPFAM" id="SSF47413">
    <property type="entry name" value="lambda repressor-like DNA-binding domains"/>
    <property type="match status" value="1"/>
</dbReference>
<dbReference type="InterPro" id="IPR028082">
    <property type="entry name" value="Peripla_BP_I"/>
</dbReference>
<accession>A0A7X5HXY0</accession>
<dbReference type="PANTHER" id="PTHR30036:SF7">
    <property type="entry name" value="ABC TRANSPORTER PERIPLASMIC-BINDING PROTEIN YPHF"/>
    <property type="match status" value="1"/>
</dbReference>
<name>A0A7X5HXY0_9FIRM</name>
<proteinExistence type="inferred from homology"/>
<dbReference type="RefSeq" id="WP_162371383.1">
    <property type="nucleotide sequence ID" value="NZ_JAAEEH010000051.1"/>
</dbReference>
<dbReference type="Pfam" id="PF00356">
    <property type="entry name" value="LacI"/>
    <property type="match status" value="1"/>
</dbReference>
<dbReference type="EMBL" id="JAAEEH010000051">
    <property type="protein sequence ID" value="NDL68663.1"/>
    <property type="molecule type" value="Genomic_DNA"/>
</dbReference>
<dbReference type="SUPFAM" id="SSF53822">
    <property type="entry name" value="Periplasmic binding protein-like I"/>
    <property type="match status" value="1"/>
</dbReference>
<dbReference type="GO" id="GO:0030246">
    <property type="term" value="F:carbohydrate binding"/>
    <property type="evidence" value="ECO:0007669"/>
    <property type="project" value="TreeGrafter"/>
</dbReference>
<dbReference type="GO" id="GO:0030288">
    <property type="term" value="C:outer membrane-bounded periplasmic space"/>
    <property type="evidence" value="ECO:0007669"/>
    <property type="project" value="TreeGrafter"/>
</dbReference>
<dbReference type="SMART" id="SM00354">
    <property type="entry name" value="HTH_LACI"/>
    <property type="match status" value="1"/>
</dbReference>
<dbReference type="Pfam" id="PF13407">
    <property type="entry name" value="Peripla_BP_4"/>
    <property type="match status" value="1"/>
</dbReference>
<dbReference type="Gene3D" id="3.40.50.2300">
    <property type="match status" value="2"/>
</dbReference>
<dbReference type="InterPro" id="IPR000843">
    <property type="entry name" value="HTH_LacI"/>
</dbReference>
<comment type="subcellular location">
    <subcellularLocation>
        <location evidence="1">Cell envelope</location>
    </subcellularLocation>
</comment>
<gene>
    <name evidence="4" type="ORF">GXN74_13035</name>
</gene>
<organism evidence="4 5">
    <name type="scientific">Anaerotalea alkaliphila</name>
    <dbReference type="NCBI Taxonomy" id="2662126"/>
    <lineage>
        <taxon>Bacteria</taxon>
        <taxon>Bacillati</taxon>
        <taxon>Bacillota</taxon>
        <taxon>Clostridia</taxon>
        <taxon>Eubacteriales</taxon>
        <taxon>Anaerotalea</taxon>
    </lineage>
</organism>
<dbReference type="InterPro" id="IPR025997">
    <property type="entry name" value="SBP_2_dom"/>
</dbReference>
<dbReference type="Proteomes" id="UP000461585">
    <property type="component" value="Unassembled WGS sequence"/>
</dbReference>
<reference evidence="4 5" key="1">
    <citation type="submission" date="2020-01" db="EMBL/GenBank/DDBJ databases">
        <title>Anaeroalcalibacter tamaniensis gen. nov., sp. nov., moderately halophilic strictly anaerobic fermenter bacterium from mud volcano of Taman peninsula.</title>
        <authorList>
            <person name="Frolova A."/>
            <person name="Merkel A.Y."/>
            <person name="Slobodkin A.I."/>
        </authorList>
    </citation>
    <scope>NUCLEOTIDE SEQUENCE [LARGE SCALE GENOMIC DNA]</scope>
    <source>
        <strain evidence="4 5">F-3ap</strain>
    </source>
</reference>
<comment type="similarity">
    <text evidence="2">Belongs to the bacterial solute-binding protein 2 family.</text>
</comment>
<dbReference type="InterPro" id="IPR050555">
    <property type="entry name" value="Bact_Solute-Bind_Prot2"/>
</dbReference>
<evidence type="ECO:0000313" key="5">
    <source>
        <dbReference type="Proteomes" id="UP000461585"/>
    </source>
</evidence>
<dbReference type="CDD" id="cd06307">
    <property type="entry name" value="PBP1_sugar_binding"/>
    <property type="match status" value="1"/>
</dbReference>
<protein>
    <submittedName>
        <fullName evidence="4">Substrate-binding domain-containing protein</fullName>
    </submittedName>
</protein>
<dbReference type="GO" id="GO:0006355">
    <property type="term" value="P:regulation of DNA-templated transcription"/>
    <property type="evidence" value="ECO:0007669"/>
    <property type="project" value="InterPro"/>
</dbReference>
<dbReference type="PANTHER" id="PTHR30036">
    <property type="entry name" value="D-XYLOSE-BINDING PERIPLASMIC PROTEIN"/>
    <property type="match status" value="1"/>
</dbReference>
<dbReference type="Gene3D" id="1.10.260.40">
    <property type="entry name" value="lambda repressor-like DNA-binding domains"/>
    <property type="match status" value="1"/>
</dbReference>
<dbReference type="CDD" id="cd01392">
    <property type="entry name" value="HTH_LacI"/>
    <property type="match status" value="1"/>
</dbReference>
<dbReference type="PROSITE" id="PS50932">
    <property type="entry name" value="HTH_LACI_2"/>
    <property type="match status" value="1"/>
</dbReference>
<keyword evidence="5" id="KW-1185">Reference proteome</keyword>
<comment type="caution">
    <text evidence="4">The sequence shown here is derived from an EMBL/GenBank/DDBJ whole genome shotgun (WGS) entry which is preliminary data.</text>
</comment>
<dbReference type="InterPro" id="IPR010982">
    <property type="entry name" value="Lambda_DNA-bd_dom_sf"/>
</dbReference>
<evidence type="ECO:0000256" key="1">
    <source>
        <dbReference type="ARBA" id="ARBA00004196"/>
    </source>
</evidence>
<feature type="domain" description="HTH lacI-type" evidence="3">
    <location>
        <begin position="3"/>
        <end position="57"/>
    </location>
</feature>
<evidence type="ECO:0000259" key="3">
    <source>
        <dbReference type="PROSITE" id="PS50932"/>
    </source>
</evidence>
<dbReference type="GO" id="GO:0003677">
    <property type="term" value="F:DNA binding"/>
    <property type="evidence" value="ECO:0007669"/>
    <property type="project" value="InterPro"/>
</dbReference>
<evidence type="ECO:0000313" key="4">
    <source>
        <dbReference type="EMBL" id="NDL68663.1"/>
    </source>
</evidence>
<sequence length="342" mass="37676">MAATIKQIAQLAGVSIGTVDRVLHDRPGVHPDKRERIQSIARELGYTPNPAARALVARKKNYVLAVILFEQHKSYARDIRTGIERARQELSGFGVQVRLHVMDSFDPKEQADIIRKLLQEGISGLMVRPIDDSRVRDALNEMTGAGIPVVTYNSDIDGTDRLCFVGQDLYKAGQVAAELLCKSMGRQGQVAVLTGSFNVKAHNLRIQGFLDVVSAWYPQVEVLPVLETLEDCPRTYGILQKLLAGNPDIKGIYATAGCLEEIGAALLDSGRSGDIRFVGFDLFPEVLELLDAGILDFAIGQELPLQGYEPLRILFEALQHKRPPAAGCRYTALEIRTRFNAV</sequence>
<dbReference type="AlphaFoldDB" id="A0A7X5HXY0"/>
<evidence type="ECO:0000256" key="2">
    <source>
        <dbReference type="ARBA" id="ARBA00007639"/>
    </source>
</evidence>